<gene>
    <name evidence="2" type="ORF">V1286_004450</name>
</gene>
<keyword evidence="1" id="KW-1133">Transmembrane helix</keyword>
<dbReference type="PANTHER" id="PTHR38442">
    <property type="entry name" value="INNER MEMBRANE PROTEIN-RELATED"/>
    <property type="match status" value="1"/>
</dbReference>
<dbReference type="Proteomes" id="UP001364224">
    <property type="component" value="Unassembled WGS sequence"/>
</dbReference>
<proteinExistence type="predicted"/>
<organism evidence="2 3">
    <name type="scientific">Bradyrhizobium algeriense</name>
    <dbReference type="NCBI Taxonomy" id="634784"/>
    <lineage>
        <taxon>Bacteria</taxon>
        <taxon>Pseudomonadati</taxon>
        <taxon>Pseudomonadota</taxon>
        <taxon>Alphaproteobacteria</taxon>
        <taxon>Hyphomicrobiales</taxon>
        <taxon>Nitrobacteraceae</taxon>
        <taxon>Bradyrhizobium</taxon>
    </lineage>
</organism>
<reference evidence="2 3" key="1">
    <citation type="submission" date="2024-02" db="EMBL/GenBank/DDBJ databases">
        <title>Adaptive strategies in a cosmopolitan and abundant soil bacterium.</title>
        <authorList>
            <person name="Carini P."/>
        </authorList>
    </citation>
    <scope>NUCLEOTIDE SEQUENCE [LARGE SCALE GENOMIC DNA]</scope>
    <source>
        <strain evidence="2 3">AZCC 1608</strain>
    </source>
</reference>
<dbReference type="InterPro" id="IPR007383">
    <property type="entry name" value="DUF445"/>
</dbReference>
<feature type="transmembrane region" description="Helical" evidence="1">
    <location>
        <begin position="74"/>
        <end position="94"/>
    </location>
</feature>
<evidence type="ECO:0000313" key="3">
    <source>
        <dbReference type="Proteomes" id="UP001364224"/>
    </source>
</evidence>
<keyword evidence="3" id="KW-1185">Reference proteome</keyword>
<feature type="transmembrane region" description="Helical" evidence="1">
    <location>
        <begin position="453"/>
        <end position="473"/>
    </location>
</feature>
<dbReference type="Pfam" id="PF04286">
    <property type="entry name" value="DUF445"/>
    <property type="match status" value="1"/>
</dbReference>
<feature type="transmembrane region" description="Helical" evidence="1">
    <location>
        <begin position="100"/>
        <end position="125"/>
    </location>
</feature>
<evidence type="ECO:0000256" key="1">
    <source>
        <dbReference type="SAM" id="Phobius"/>
    </source>
</evidence>
<keyword evidence="1" id="KW-0472">Membrane</keyword>
<comment type="caution">
    <text evidence="2">The sequence shown here is derived from an EMBL/GenBank/DDBJ whole genome shotgun (WGS) entry which is preliminary data.</text>
</comment>
<dbReference type="EMBL" id="JAZHRV010000001">
    <property type="protein sequence ID" value="MEH2556921.1"/>
    <property type="molecule type" value="Genomic_DNA"/>
</dbReference>
<sequence length="476" mass="52770">MPGQKREARLRARLTRASTSFLLGLIKTWMAGTSPAMTAVGHRGRLQIMTLPATFGIDTPGDAVRAAELRRVKLLATGVLAATFAIFLGAKALLPVHPVFGFIAAFAEAATIGGLADWYAVVALFKRPLGLPIPHTAIIQSNQQRIADKLGEFIEVHFLESAPVEAKLRQIDFGSFIADWLRDRKRSEDLARFALRLLPEAVAATENSGLMTFVSRRITAQLMAIDLAPLAAGTLRAFVKEGRHQGLLDDLLRGVHQMMTQAETMAMIREKIRAELPTLLKLYRADKFLVNKIVASATAFFEEVRNDPQHPFRGEFDRMVLTFVDRLGTDPAYAERIAGLKRDLLARPELTSLARHIWENVRTFFERSASGETQVLEQYLVRMFVKAGEALAGDAELRTEINQGLVAVMRTVVAEQKSGVSTFISDQVKSWDMGQLISLIEINIGRDLQYIRFNGSLIGGLAGLALYTLEYLLRLL</sequence>
<keyword evidence="1" id="KW-0812">Transmembrane</keyword>
<accession>A0ABU8BEE4</accession>
<protein>
    <submittedName>
        <fullName evidence="2">Uncharacterized membrane-anchored protein YjiN (DUF445 family)</fullName>
    </submittedName>
</protein>
<evidence type="ECO:0000313" key="2">
    <source>
        <dbReference type="EMBL" id="MEH2556921.1"/>
    </source>
</evidence>
<name>A0ABU8BEE4_9BRAD</name>
<dbReference type="PANTHER" id="PTHR38442:SF1">
    <property type="entry name" value="INNER MEMBRANE PROTEIN"/>
    <property type="match status" value="1"/>
</dbReference>